<gene>
    <name evidence="1" type="ORF">SAMN06273572_11519</name>
</gene>
<protein>
    <submittedName>
        <fullName evidence="1">Uncharacterized protein</fullName>
    </submittedName>
</protein>
<name>A0A2C9CWE2_9RHOB</name>
<dbReference type="AlphaFoldDB" id="A0A2C9CWE2"/>
<evidence type="ECO:0000313" key="2">
    <source>
        <dbReference type="Proteomes" id="UP000220034"/>
    </source>
</evidence>
<accession>A0A2C9CWE2</accession>
<proteinExistence type="predicted"/>
<evidence type="ECO:0000313" key="1">
    <source>
        <dbReference type="EMBL" id="SOH95676.1"/>
    </source>
</evidence>
<keyword evidence="2" id="KW-1185">Reference proteome</keyword>
<dbReference type="Proteomes" id="UP000220034">
    <property type="component" value="Unassembled WGS sequence"/>
</dbReference>
<reference evidence="2" key="1">
    <citation type="submission" date="2017-09" db="EMBL/GenBank/DDBJ databases">
        <authorList>
            <person name="Varghese N."/>
            <person name="Submissions S."/>
        </authorList>
    </citation>
    <scope>NUCLEOTIDE SEQUENCE [LARGE SCALE GENOMIC DNA]</scope>
    <source>
        <strain evidence="2">C7</strain>
    </source>
</reference>
<dbReference type="EMBL" id="OCTN01000015">
    <property type="protein sequence ID" value="SOH95676.1"/>
    <property type="molecule type" value="Genomic_DNA"/>
</dbReference>
<dbReference type="RefSeq" id="WP_180956065.1">
    <property type="nucleotide sequence ID" value="NZ_OCTN01000015.1"/>
</dbReference>
<sequence length="47" mass="5096">MSKRMFRKPVKSTPKNLAAASMSPAMQVAMLKVANVAANMSRKDEAT</sequence>
<organism evidence="1 2">
    <name type="scientific">Pontivivens marinum</name>
    <dbReference type="NCBI Taxonomy" id="1690039"/>
    <lineage>
        <taxon>Bacteria</taxon>
        <taxon>Pseudomonadati</taxon>
        <taxon>Pseudomonadota</taxon>
        <taxon>Alphaproteobacteria</taxon>
        <taxon>Rhodobacterales</taxon>
        <taxon>Paracoccaceae</taxon>
        <taxon>Pontivivens</taxon>
    </lineage>
</organism>